<dbReference type="GO" id="GO:0016491">
    <property type="term" value="F:oxidoreductase activity"/>
    <property type="evidence" value="ECO:0007669"/>
    <property type="project" value="UniProtKB-KW"/>
</dbReference>
<dbReference type="CDD" id="cd02062">
    <property type="entry name" value="Nitro_FMN_reductase"/>
    <property type="match status" value="1"/>
</dbReference>
<dbReference type="SUPFAM" id="SSF55469">
    <property type="entry name" value="FMN-dependent nitroreductase-like"/>
    <property type="match status" value="1"/>
</dbReference>
<evidence type="ECO:0000313" key="7">
    <source>
        <dbReference type="EMBL" id="HIW70637.1"/>
    </source>
</evidence>
<evidence type="ECO:0000259" key="6">
    <source>
        <dbReference type="Pfam" id="PF00881"/>
    </source>
</evidence>
<dbReference type="Pfam" id="PF00881">
    <property type="entry name" value="Nitroreductase"/>
    <property type="match status" value="1"/>
</dbReference>
<dbReference type="EMBL" id="DXGK01000095">
    <property type="protein sequence ID" value="HIW70637.1"/>
    <property type="molecule type" value="Genomic_DNA"/>
</dbReference>
<dbReference type="InterPro" id="IPR000415">
    <property type="entry name" value="Nitroreductase-like"/>
</dbReference>
<comment type="cofactor">
    <cofactor evidence="1">
        <name>FMN</name>
        <dbReference type="ChEBI" id="CHEBI:58210"/>
    </cofactor>
</comment>
<dbReference type="Proteomes" id="UP000886878">
    <property type="component" value="Unassembled WGS sequence"/>
</dbReference>
<name>A0A9D1QNX5_9LACO</name>
<feature type="domain" description="Nitroreductase" evidence="6">
    <location>
        <begin position="5"/>
        <end position="62"/>
    </location>
</feature>
<dbReference type="InterPro" id="IPR029479">
    <property type="entry name" value="Nitroreductase"/>
</dbReference>
<comment type="similarity">
    <text evidence="2">Belongs to the nitroreductase family.</text>
</comment>
<reference evidence="7" key="1">
    <citation type="journal article" date="2021" name="PeerJ">
        <title>Extensive microbial diversity within the chicken gut microbiome revealed by metagenomics and culture.</title>
        <authorList>
            <person name="Gilroy R."/>
            <person name="Ravi A."/>
            <person name="Getino M."/>
            <person name="Pursley I."/>
            <person name="Horton D.L."/>
            <person name="Alikhan N.F."/>
            <person name="Baker D."/>
            <person name="Gharbi K."/>
            <person name="Hall N."/>
            <person name="Watson M."/>
            <person name="Adriaenssens E.M."/>
            <person name="Foster-Nyarko E."/>
            <person name="Jarju S."/>
            <person name="Secka A."/>
            <person name="Antonio M."/>
            <person name="Oren A."/>
            <person name="Chaudhuri R.R."/>
            <person name="La Ragione R."/>
            <person name="Hildebrand F."/>
            <person name="Pallen M.J."/>
        </authorList>
    </citation>
    <scope>NUCLEOTIDE SEQUENCE</scope>
    <source>
        <strain evidence="7">ChiHejej3B27-2180</strain>
    </source>
</reference>
<protein>
    <submittedName>
        <fullName evidence="7">Nitroreductase family protein</fullName>
    </submittedName>
</protein>
<keyword evidence="3" id="KW-0285">Flavoprotein</keyword>
<evidence type="ECO:0000256" key="5">
    <source>
        <dbReference type="ARBA" id="ARBA00023002"/>
    </source>
</evidence>
<sequence length="161" mass="17460">MLKAIAQRRSVRKFLAEPVDPHEVDELAAAFQAAPCGMHKTEVLRGVIVTDQQLRQEIEQVSNNACYGAPLLFILAVQKDSPFGERDASVAAENVMVQAAGLSLGSVYVMSGAMALNKHPELLKKLGLPTDFQAAVIVPVGKPAEAPAAEDRIQRYQLIRK</sequence>
<accession>A0A9D1QNX5</accession>
<reference evidence="7" key="2">
    <citation type="submission" date="2021-04" db="EMBL/GenBank/DDBJ databases">
        <authorList>
            <person name="Gilroy R."/>
        </authorList>
    </citation>
    <scope>NUCLEOTIDE SEQUENCE</scope>
    <source>
        <strain evidence="7">ChiHejej3B27-2180</strain>
    </source>
</reference>
<keyword evidence="4" id="KW-0288">FMN</keyword>
<keyword evidence="5" id="KW-0560">Oxidoreductase</keyword>
<evidence type="ECO:0000256" key="1">
    <source>
        <dbReference type="ARBA" id="ARBA00001917"/>
    </source>
</evidence>
<gene>
    <name evidence="7" type="ORF">H9876_04620</name>
</gene>
<dbReference type="PANTHER" id="PTHR43673:SF2">
    <property type="entry name" value="NITROREDUCTASE"/>
    <property type="match status" value="1"/>
</dbReference>
<evidence type="ECO:0000313" key="8">
    <source>
        <dbReference type="Proteomes" id="UP000886878"/>
    </source>
</evidence>
<dbReference type="AlphaFoldDB" id="A0A9D1QNX5"/>
<evidence type="ECO:0000256" key="3">
    <source>
        <dbReference type="ARBA" id="ARBA00022630"/>
    </source>
</evidence>
<proteinExistence type="inferred from homology"/>
<evidence type="ECO:0000256" key="4">
    <source>
        <dbReference type="ARBA" id="ARBA00022643"/>
    </source>
</evidence>
<dbReference type="Gene3D" id="3.40.109.10">
    <property type="entry name" value="NADH Oxidase"/>
    <property type="match status" value="1"/>
</dbReference>
<dbReference type="PANTHER" id="PTHR43673">
    <property type="entry name" value="NAD(P)H NITROREDUCTASE YDGI-RELATED"/>
    <property type="match status" value="1"/>
</dbReference>
<comment type="caution">
    <text evidence="7">The sequence shown here is derived from an EMBL/GenBank/DDBJ whole genome shotgun (WGS) entry which is preliminary data.</text>
</comment>
<evidence type="ECO:0000256" key="2">
    <source>
        <dbReference type="ARBA" id="ARBA00007118"/>
    </source>
</evidence>
<organism evidence="7 8">
    <name type="scientific">Candidatus Limosilactobacillus merdipullorum</name>
    <dbReference type="NCBI Taxonomy" id="2838653"/>
    <lineage>
        <taxon>Bacteria</taxon>
        <taxon>Bacillati</taxon>
        <taxon>Bacillota</taxon>
        <taxon>Bacilli</taxon>
        <taxon>Lactobacillales</taxon>
        <taxon>Lactobacillaceae</taxon>
        <taxon>Limosilactobacillus</taxon>
    </lineage>
</organism>